<reference evidence="3 4" key="1">
    <citation type="submission" date="2024-01" db="EMBL/GenBank/DDBJ databases">
        <title>The complete chloroplast genome sequence of Lithospermum erythrorhizon: insights into the phylogenetic relationship among Boraginaceae species and the maternal lineages of purple gromwells.</title>
        <authorList>
            <person name="Okada T."/>
            <person name="Watanabe K."/>
        </authorList>
    </citation>
    <scope>NUCLEOTIDE SEQUENCE [LARGE SCALE GENOMIC DNA]</scope>
</reference>
<accession>A0AAV3PZ49</accession>
<proteinExistence type="inferred from homology"/>
<dbReference type="Proteomes" id="UP001454036">
    <property type="component" value="Unassembled WGS sequence"/>
</dbReference>
<organism evidence="3 4">
    <name type="scientific">Lithospermum erythrorhizon</name>
    <name type="common">Purple gromwell</name>
    <name type="synonym">Lithospermum officinale var. erythrorhizon</name>
    <dbReference type="NCBI Taxonomy" id="34254"/>
    <lineage>
        <taxon>Eukaryota</taxon>
        <taxon>Viridiplantae</taxon>
        <taxon>Streptophyta</taxon>
        <taxon>Embryophyta</taxon>
        <taxon>Tracheophyta</taxon>
        <taxon>Spermatophyta</taxon>
        <taxon>Magnoliopsida</taxon>
        <taxon>eudicotyledons</taxon>
        <taxon>Gunneridae</taxon>
        <taxon>Pentapetalae</taxon>
        <taxon>asterids</taxon>
        <taxon>lamiids</taxon>
        <taxon>Boraginales</taxon>
        <taxon>Boraginaceae</taxon>
        <taxon>Boraginoideae</taxon>
        <taxon>Lithospermeae</taxon>
        <taxon>Lithospermum</taxon>
    </lineage>
</organism>
<gene>
    <name evidence="3" type="ORF">LIER_14035</name>
</gene>
<dbReference type="Gene3D" id="3.40.50.1820">
    <property type="entry name" value="alpha/beta hydrolase"/>
    <property type="match status" value="1"/>
</dbReference>
<dbReference type="AlphaFoldDB" id="A0AAV3PZ49"/>
<name>A0AAV3PZ49_LITER</name>
<dbReference type="InterPro" id="IPR029058">
    <property type="entry name" value="AB_hydrolase_fold"/>
</dbReference>
<dbReference type="PANTHER" id="PTHR43329">
    <property type="entry name" value="EPOXIDE HYDROLASE"/>
    <property type="match status" value="1"/>
</dbReference>
<protein>
    <submittedName>
        <fullName evidence="3">Hydrolase</fullName>
    </submittedName>
</protein>
<dbReference type="PRINTS" id="PR00412">
    <property type="entry name" value="EPOXHYDRLASE"/>
</dbReference>
<keyword evidence="4" id="KW-1185">Reference proteome</keyword>
<dbReference type="EMBL" id="BAABME010002896">
    <property type="protein sequence ID" value="GAA0156563.1"/>
    <property type="molecule type" value="Genomic_DNA"/>
</dbReference>
<keyword evidence="1 3" id="KW-0378">Hydrolase</keyword>
<evidence type="ECO:0000256" key="2">
    <source>
        <dbReference type="ARBA" id="ARBA00038334"/>
    </source>
</evidence>
<evidence type="ECO:0000313" key="4">
    <source>
        <dbReference type="Proteomes" id="UP001454036"/>
    </source>
</evidence>
<sequence>MLCLWRPERVKGLVNLSVPYTPRDPRTKPVDKWRKLYGDDHYICRFQEPGDIEAELSPIGIKTVMQKFLTYSSPHPFHFPKGKGFGDSSATPLDLPSWLPEDDLEYYSKKFEKTGLTGGINFYRALNLNWELTAPWSGAQVKVPAKFITGELDLVYHTPGTKEYIHNGGFKKFVPLLEDIVVIEGAAHFVKQERPEEFNLHIYDFIKKF</sequence>
<comment type="similarity">
    <text evidence="2">Belongs to the AB hydrolase superfamily. Epoxide hydrolase family.</text>
</comment>
<evidence type="ECO:0000256" key="1">
    <source>
        <dbReference type="ARBA" id="ARBA00022801"/>
    </source>
</evidence>
<dbReference type="InterPro" id="IPR000639">
    <property type="entry name" value="Epox_hydrolase-like"/>
</dbReference>
<evidence type="ECO:0000313" key="3">
    <source>
        <dbReference type="EMBL" id="GAA0156563.1"/>
    </source>
</evidence>
<dbReference type="SUPFAM" id="SSF53474">
    <property type="entry name" value="alpha/beta-Hydrolases"/>
    <property type="match status" value="1"/>
</dbReference>
<dbReference type="GO" id="GO:0016787">
    <property type="term" value="F:hydrolase activity"/>
    <property type="evidence" value="ECO:0007669"/>
    <property type="project" value="UniProtKB-KW"/>
</dbReference>
<comment type="caution">
    <text evidence="3">The sequence shown here is derived from an EMBL/GenBank/DDBJ whole genome shotgun (WGS) entry which is preliminary data.</text>
</comment>